<evidence type="ECO:0000256" key="2">
    <source>
        <dbReference type="ARBA" id="ARBA00007886"/>
    </source>
</evidence>
<accession>A0A368XLT1</accession>
<evidence type="ECO:0000313" key="10">
    <source>
        <dbReference type="EMBL" id="RCW66994.1"/>
    </source>
</evidence>
<dbReference type="GO" id="GO:0016020">
    <property type="term" value="C:membrane"/>
    <property type="evidence" value="ECO:0007669"/>
    <property type="project" value="UniProtKB-SubCell"/>
</dbReference>
<dbReference type="Gene3D" id="3.30.300.210">
    <property type="entry name" value="Nutrient germinant receptor protein C, domain 3"/>
    <property type="match status" value="1"/>
</dbReference>
<evidence type="ECO:0000313" key="11">
    <source>
        <dbReference type="Proteomes" id="UP000252585"/>
    </source>
</evidence>
<keyword evidence="11" id="KW-1185">Reference proteome</keyword>
<dbReference type="InterPro" id="IPR057336">
    <property type="entry name" value="GerAC_N"/>
</dbReference>
<dbReference type="RefSeq" id="WP_114353140.1">
    <property type="nucleotide sequence ID" value="NZ_QPJJ01000008.1"/>
</dbReference>
<dbReference type="Pfam" id="PF25198">
    <property type="entry name" value="Spore_GerAC_N"/>
    <property type="match status" value="1"/>
</dbReference>
<reference evidence="10 11" key="1">
    <citation type="submission" date="2018-07" db="EMBL/GenBank/DDBJ databases">
        <title>Genomic Encyclopedia of Type Strains, Phase IV (KMG-IV): sequencing the most valuable type-strain genomes for metagenomic binning, comparative biology and taxonomic classification.</title>
        <authorList>
            <person name="Goeker M."/>
        </authorList>
    </citation>
    <scope>NUCLEOTIDE SEQUENCE [LARGE SCALE GENOMIC DNA]</scope>
    <source>
        <strain evidence="10 11">DSM 27696</strain>
    </source>
</reference>
<comment type="similarity">
    <text evidence="2">Belongs to the GerABKC lipoprotein family.</text>
</comment>
<evidence type="ECO:0000256" key="4">
    <source>
        <dbReference type="ARBA" id="ARBA00022729"/>
    </source>
</evidence>
<dbReference type="NCBIfam" id="TIGR02887">
    <property type="entry name" value="spore_ger_x_C"/>
    <property type="match status" value="1"/>
</dbReference>
<comment type="subcellular location">
    <subcellularLocation>
        <location evidence="1">Membrane</location>
        <topology evidence="1">Lipid-anchor</topology>
    </subcellularLocation>
</comment>
<keyword evidence="6" id="KW-0564">Palmitate</keyword>
<keyword evidence="7" id="KW-0449">Lipoprotein</keyword>
<keyword evidence="3" id="KW-0309">Germination</keyword>
<dbReference type="AlphaFoldDB" id="A0A368XLT1"/>
<feature type="domain" description="Spore germination protein N-terminal" evidence="9">
    <location>
        <begin position="23"/>
        <end position="189"/>
    </location>
</feature>
<dbReference type="Pfam" id="PF05504">
    <property type="entry name" value="Spore_GerAC"/>
    <property type="match status" value="1"/>
</dbReference>
<dbReference type="GO" id="GO:0009847">
    <property type="term" value="P:spore germination"/>
    <property type="evidence" value="ECO:0007669"/>
    <property type="project" value="InterPro"/>
</dbReference>
<evidence type="ECO:0000259" key="9">
    <source>
        <dbReference type="Pfam" id="PF25198"/>
    </source>
</evidence>
<evidence type="ECO:0000256" key="3">
    <source>
        <dbReference type="ARBA" id="ARBA00022544"/>
    </source>
</evidence>
<keyword evidence="4" id="KW-0732">Signal</keyword>
<protein>
    <submittedName>
        <fullName evidence="10">Spore germination protein</fullName>
    </submittedName>
</protein>
<evidence type="ECO:0000256" key="5">
    <source>
        <dbReference type="ARBA" id="ARBA00023136"/>
    </source>
</evidence>
<evidence type="ECO:0000259" key="8">
    <source>
        <dbReference type="Pfam" id="PF05504"/>
    </source>
</evidence>
<dbReference type="InterPro" id="IPR038501">
    <property type="entry name" value="Spore_GerAC_C_sf"/>
</dbReference>
<proteinExistence type="inferred from homology"/>
<keyword evidence="5" id="KW-0472">Membrane</keyword>
<evidence type="ECO:0000256" key="7">
    <source>
        <dbReference type="ARBA" id="ARBA00023288"/>
    </source>
</evidence>
<feature type="domain" description="Spore germination GerAC-like C-terminal" evidence="8">
    <location>
        <begin position="199"/>
        <end position="355"/>
    </location>
</feature>
<dbReference type="EMBL" id="QPJJ01000008">
    <property type="protein sequence ID" value="RCW66994.1"/>
    <property type="molecule type" value="Genomic_DNA"/>
</dbReference>
<organism evidence="10 11">
    <name type="scientific">Saliterribacillus persicus</name>
    <dbReference type="NCBI Taxonomy" id="930114"/>
    <lineage>
        <taxon>Bacteria</taxon>
        <taxon>Bacillati</taxon>
        <taxon>Bacillota</taxon>
        <taxon>Bacilli</taxon>
        <taxon>Bacillales</taxon>
        <taxon>Bacillaceae</taxon>
        <taxon>Saliterribacillus</taxon>
    </lineage>
</organism>
<name>A0A368XLT1_9BACI</name>
<dbReference type="OrthoDB" id="2592518at2"/>
<gene>
    <name evidence="10" type="ORF">DFR57_10890</name>
</gene>
<dbReference type="InterPro" id="IPR008844">
    <property type="entry name" value="Spore_GerAC-like"/>
</dbReference>
<dbReference type="PROSITE" id="PS51257">
    <property type="entry name" value="PROKAR_LIPOPROTEIN"/>
    <property type="match status" value="1"/>
</dbReference>
<dbReference type="PANTHER" id="PTHR35789">
    <property type="entry name" value="SPORE GERMINATION PROTEIN B3"/>
    <property type="match status" value="1"/>
</dbReference>
<dbReference type="InterPro" id="IPR046953">
    <property type="entry name" value="Spore_GerAC-like_C"/>
</dbReference>
<sequence length="359" mass="41188">MRKLLVIIILSMVLILSGCIRTKIIDDIQLVLMNGYDWDPVNDSYIGTAVIPLYGNSEESNLQDDVIYHAESNTSQNIRNKIQTKTPYRIETGKLLGILIGEELAKKGLEEITLGISENQDIGRGLYLAVVKGESSELLSQDYKVEKNLPRYINELIESNMERNFPRTNLHQYFYSYYGEGMDPFLPLLAHTKTEVYLEGLALLDGDKYVDSISFDELFIFKMLFEPNDSASYQFNWKDKDTFVVVSAISSTVDRELTSKEKINFKIDIKGTVTESADVKIDSFEVKGELEKAIAEDLTKKAEDLIARLQKENIDPLRIGAFHKSQTRDWKKKEWDELYPTMNIETELEFKIDQSNITE</sequence>
<dbReference type="PANTHER" id="PTHR35789:SF1">
    <property type="entry name" value="SPORE GERMINATION PROTEIN B3"/>
    <property type="match status" value="1"/>
</dbReference>
<comment type="caution">
    <text evidence="10">The sequence shown here is derived from an EMBL/GenBank/DDBJ whole genome shotgun (WGS) entry which is preliminary data.</text>
</comment>
<dbReference type="Proteomes" id="UP000252585">
    <property type="component" value="Unassembled WGS sequence"/>
</dbReference>
<evidence type="ECO:0000256" key="6">
    <source>
        <dbReference type="ARBA" id="ARBA00023139"/>
    </source>
</evidence>
<evidence type="ECO:0000256" key="1">
    <source>
        <dbReference type="ARBA" id="ARBA00004635"/>
    </source>
</evidence>